<evidence type="ECO:0000256" key="1">
    <source>
        <dbReference type="SAM" id="MobiDB-lite"/>
    </source>
</evidence>
<sequence>MTNTTGEEHSKRVSFGGEEQVKMIIYDEMPNEEPTYMKTAFTSSDAPPSKVTVTTEESEFPRPISPPTLIEEPNFIPHSPPLPSLAKKMASETENPFRPQDQLYHEVDPIVEQYKTKPYPKSPTTSPSSTPSKKPFEQEEEKESLLKSNNKVEQIHANTTYDHHHHSNNHQTNPSTEISLNPGKEPSESGDLIDLPPPNKVELVHLDKKKKCCCTLQ</sequence>
<feature type="region of interest" description="Disordered" evidence="1">
    <location>
        <begin position="40"/>
        <end position="198"/>
    </location>
</feature>
<accession>A0A0N4ZKB6</accession>
<evidence type="ECO:0000313" key="2">
    <source>
        <dbReference type="Proteomes" id="UP000038045"/>
    </source>
</evidence>
<feature type="compositionally biased region" description="Polar residues" evidence="1">
    <location>
        <begin position="40"/>
        <end position="55"/>
    </location>
</feature>
<protein>
    <submittedName>
        <fullName evidence="3">Pollen-specific leucine-rich repeat extensin-like protein 1</fullName>
    </submittedName>
</protein>
<dbReference type="Proteomes" id="UP000038045">
    <property type="component" value="Unplaced"/>
</dbReference>
<keyword evidence="2" id="KW-1185">Reference proteome</keyword>
<name>A0A0N4ZKB6_PARTI</name>
<feature type="compositionally biased region" description="Polar residues" evidence="1">
    <location>
        <begin position="169"/>
        <end position="179"/>
    </location>
</feature>
<reference evidence="3" key="1">
    <citation type="submission" date="2017-02" db="UniProtKB">
        <authorList>
            <consortium name="WormBaseParasite"/>
        </authorList>
    </citation>
    <scope>IDENTIFICATION</scope>
</reference>
<feature type="compositionally biased region" description="Low complexity" evidence="1">
    <location>
        <begin position="116"/>
        <end position="133"/>
    </location>
</feature>
<dbReference type="WBParaSite" id="PTRK_0000854900.1">
    <property type="protein sequence ID" value="PTRK_0000854900.1"/>
    <property type="gene ID" value="PTRK_0000854900"/>
</dbReference>
<dbReference type="AlphaFoldDB" id="A0A0N4ZKB6"/>
<proteinExistence type="predicted"/>
<organism evidence="2 3">
    <name type="scientific">Parastrongyloides trichosuri</name>
    <name type="common">Possum-specific nematode worm</name>
    <dbReference type="NCBI Taxonomy" id="131310"/>
    <lineage>
        <taxon>Eukaryota</taxon>
        <taxon>Metazoa</taxon>
        <taxon>Ecdysozoa</taxon>
        <taxon>Nematoda</taxon>
        <taxon>Chromadorea</taxon>
        <taxon>Rhabditida</taxon>
        <taxon>Tylenchina</taxon>
        <taxon>Panagrolaimomorpha</taxon>
        <taxon>Strongyloidoidea</taxon>
        <taxon>Strongyloididae</taxon>
        <taxon>Parastrongyloides</taxon>
    </lineage>
</organism>
<evidence type="ECO:0000313" key="3">
    <source>
        <dbReference type="WBParaSite" id="PTRK_0000854900.1"/>
    </source>
</evidence>